<evidence type="ECO:0000259" key="10">
    <source>
        <dbReference type="Pfam" id="PF00696"/>
    </source>
</evidence>
<evidence type="ECO:0000256" key="5">
    <source>
        <dbReference type="ARBA" id="ARBA00022741"/>
    </source>
</evidence>
<sequence>MCRKVRKPLVIKIGGAILEKQDALTDLLKIIASLKGQAVVLVHGGGCVVDDMLSQAGFTTEKKHGLRVTPQAQMPLIAGALAGSVNKAIVATAVSLHMQAVGLSLLDGDMVSCKLSEKGLGMVGEPDAQNSKLLDTLLSANFLPIISSIGSLASGELVNVNADDAAVAICQLLNAELLLLTDVNGVKDARGEYIASLSKTQANTLIEQGVIAGGMTAKVNAALHAASQLRRSIAVASWQSPEQIINLIKGDAIGTRIQPH</sequence>
<dbReference type="Pfam" id="PF00696">
    <property type="entry name" value="AA_kinase"/>
    <property type="match status" value="1"/>
</dbReference>
<dbReference type="PRINTS" id="PR00474">
    <property type="entry name" value="GLU5KINASE"/>
</dbReference>
<dbReference type="Gene3D" id="3.40.1160.10">
    <property type="entry name" value="Acetylglutamate kinase-like"/>
    <property type="match status" value="1"/>
</dbReference>
<feature type="site" description="Transition state stabilizer" evidence="9">
    <location>
        <position position="218"/>
    </location>
</feature>
<evidence type="ECO:0000256" key="6">
    <source>
        <dbReference type="ARBA" id="ARBA00022777"/>
    </source>
</evidence>
<evidence type="ECO:0000313" key="11">
    <source>
        <dbReference type="EMBL" id="TWX56826.1"/>
    </source>
</evidence>
<dbReference type="SUPFAM" id="SSF53633">
    <property type="entry name" value="Carbamate kinase-like"/>
    <property type="match status" value="1"/>
</dbReference>
<feature type="site" description="Transition state stabilizer" evidence="9">
    <location>
        <position position="12"/>
    </location>
</feature>
<dbReference type="UniPathway" id="UPA00068">
    <property type="reaction ID" value="UER00107"/>
</dbReference>
<dbReference type="NCBIfam" id="TIGR00761">
    <property type="entry name" value="argB"/>
    <property type="match status" value="1"/>
</dbReference>
<dbReference type="HAMAP" id="MF_00082">
    <property type="entry name" value="ArgB"/>
    <property type="match status" value="1"/>
</dbReference>
<organism evidence="12 14">
    <name type="scientific">Colwellia hornerae</name>
    <dbReference type="NCBI Taxonomy" id="89402"/>
    <lineage>
        <taxon>Bacteria</taxon>
        <taxon>Pseudomonadati</taxon>
        <taxon>Pseudomonadota</taxon>
        <taxon>Gammaproteobacteria</taxon>
        <taxon>Alteromonadales</taxon>
        <taxon>Colwelliaceae</taxon>
        <taxon>Colwellia</taxon>
    </lineage>
</organism>
<proteinExistence type="inferred from homology"/>
<comment type="similarity">
    <text evidence="9">Belongs to the acetylglutamate kinase family. ArgB subfamily.</text>
</comment>
<keyword evidence="6 9" id="KW-0418">Kinase</keyword>
<evidence type="ECO:0000256" key="9">
    <source>
        <dbReference type="HAMAP-Rule" id="MF_00082"/>
    </source>
</evidence>
<feature type="binding site" evidence="9">
    <location>
        <position position="159"/>
    </location>
    <ligand>
        <name>substrate</name>
    </ligand>
</feature>
<dbReference type="OrthoDB" id="5915023at2"/>
<feature type="binding site" evidence="9">
    <location>
        <begin position="45"/>
        <end position="46"/>
    </location>
    <ligand>
        <name>substrate</name>
    </ligand>
</feature>
<dbReference type="InterPro" id="IPR001048">
    <property type="entry name" value="Asp/Glu/Uridylate_kinase"/>
</dbReference>
<evidence type="ECO:0000256" key="8">
    <source>
        <dbReference type="ARBA" id="ARBA00048141"/>
    </source>
</evidence>
<accession>A0A5C6QB27</accession>
<dbReference type="GO" id="GO:0042450">
    <property type="term" value="P:L-arginine biosynthetic process via ornithine"/>
    <property type="evidence" value="ECO:0007669"/>
    <property type="project" value="UniProtKB-UniRule"/>
</dbReference>
<keyword evidence="7 9" id="KW-0067">ATP-binding</keyword>
<evidence type="ECO:0000256" key="2">
    <source>
        <dbReference type="ARBA" id="ARBA00022571"/>
    </source>
</evidence>
<dbReference type="EMBL" id="VOLR01000021">
    <property type="protein sequence ID" value="TWX56826.1"/>
    <property type="molecule type" value="Genomic_DNA"/>
</dbReference>
<comment type="caution">
    <text evidence="12">The sequence shown here is derived from an EMBL/GenBank/DDBJ whole genome shotgun (WGS) entry which is preliminary data.</text>
</comment>
<dbReference type="PANTHER" id="PTHR23342">
    <property type="entry name" value="N-ACETYLGLUTAMATE SYNTHASE"/>
    <property type="match status" value="1"/>
</dbReference>
<dbReference type="PIRSF" id="PIRSF000728">
    <property type="entry name" value="NAGK"/>
    <property type="match status" value="1"/>
</dbReference>
<comment type="subcellular location">
    <subcellularLocation>
        <location evidence="9">Cytoplasm</location>
    </subcellularLocation>
</comment>
<feature type="binding site" evidence="9">
    <location>
        <position position="67"/>
    </location>
    <ligand>
        <name>substrate</name>
    </ligand>
</feature>
<dbReference type="EMBL" id="VOLQ01000020">
    <property type="protein sequence ID" value="TWX66069.1"/>
    <property type="molecule type" value="Genomic_DNA"/>
</dbReference>
<dbReference type="EC" id="2.7.2.8" evidence="9"/>
<dbReference type="InterPro" id="IPR036393">
    <property type="entry name" value="AceGlu_kinase-like_sf"/>
</dbReference>
<keyword evidence="2 9" id="KW-0055">Arginine biosynthesis</keyword>
<name>A0A5C6QB27_9GAMM</name>
<evidence type="ECO:0000256" key="7">
    <source>
        <dbReference type="ARBA" id="ARBA00022840"/>
    </source>
</evidence>
<dbReference type="Proteomes" id="UP000321917">
    <property type="component" value="Unassembled WGS sequence"/>
</dbReference>
<evidence type="ECO:0000256" key="1">
    <source>
        <dbReference type="ARBA" id="ARBA00004828"/>
    </source>
</evidence>
<dbReference type="GO" id="GO:0005737">
    <property type="term" value="C:cytoplasm"/>
    <property type="evidence" value="ECO:0007669"/>
    <property type="project" value="UniProtKB-SubCell"/>
</dbReference>
<dbReference type="PANTHER" id="PTHR23342:SF0">
    <property type="entry name" value="N-ACETYLGLUTAMATE SYNTHASE, MITOCHONDRIAL"/>
    <property type="match status" value="1"/>
</dbReference>
<dbReference type="GO" id="GO:0005524">
    <property type="term" value="F:ATP binding"/>
    <property type="evidence" value="ECO:0007669"/>
    <property type="project" value="UniProtKB-UniRule"/>
</dbReference>
<evidence type="ECO:0000313" key="13">
    <source>
        <dbReference type="Proteomes" id="UP000321525"/>
    </source>
</evidence>
<dbReference type="Proteomes" id="UP000321525">
    <property type="component" value="Unassembled WGS sequence"/>
</dbReference>
<evidence type="ECO:0000313" key="14">
    <source>
        <dbReference type="Proteomes" id="UP000321917"/>
    </source>
</evidence>
<dbReference type="AlphaFoldDB" id="A0A5C6QB27"/>
<feature type="domain" description="Aspartate/glutamate/uridylate kinase" evidence="10">
    <location>
        <begin position="8"/>
        <end position="235"/>
    </location>
</feature>
<comment type="pathway">
    <text evidence="1 9">Amino-acid biosynthesis; L-arginine biosynthesis; N(2)-acetyl-L-ornithine from L-glutamate: step 2/4.</text>
</comment>
<dbReference type="InterPro" id="IPR004662">
    <property type="entry name" value="AcgluKinase_fam"/>
</dbReference>
<dbReference type="InterPro" id="IPR001057">
    <property type="entry name" value="Glu/AcGlu_kinase"/>
</dbReference>
<reference evidence="12 14" key="1">
    <citation type="submission" date="2019-07" db="EMBL/GenBank/DDBJ databases">
        <title>Genomes of sea-ice associated Colwellia species.</title>
        <authorList>
            <person name="Bowman J.P."/>
        </authorList>
    </citation>
    <scope>NUCLEOTIDE SEQUENCE [LARGE SCALE GENOMIC DNA]</scope>
    <source>
        <strain evidence="11 13">ACAM 607</strain>
        <strain evidence="12 14">IC036</strain>
    </source>
</reference>
<dbReference type="GO" id="GO:0003991">
    <property type="term" value="F:acetylglutamate kinase activity"/>
    <property type="evidence" value="ECO:0007669"/>
    <property type="project" value="UniProtKB-UniRule"/>
</dbReference>
<keyword evidence="5 9" id="KW-0547">Nucleotide-binding</keyword>
<comment type="catalytic activity">
    <reaction evidence="8 9">
        <text>N-acetyl-L-glutamate + ATP = N-acetyl-L-glutamyl 5-phosphate + ADP</text>
        <dbReference type="Rhea" id="RHEA:14629"/>
        <dbReference type="ChEBI" id="CHEBI:30616"/>
        <dbReference type="ChEBI" id="CHEBI:44337"/>
        <dbReference type="ChEBI" id="CHEBI:57936"/>
        <dbReference type="ChEBI" id="CHEBI:456216"/>
        <dbReference type="EC" id="2.7.2.8"/>
    </reaction>
</comment>
<evidence type="ECO:0000256" key="4">
    <source>
        <dbReference type="ARBA" id="ARBA00022679"/>
    </source>
</evidence>
<evidence type="ECO:0000256" key="3">
    <source>
        <dbReference type="ARBA" id="ARBA00022605"/>
    </source>
</evidence>
<comment type="function">
    <text evidence="9">Catalyzes the ATP-dependent phosphorylation of N-acetyl-L-glutamate.</text>
</comment>
<keyword evidence="9" id="KW-0963">Cytoplasm</keyword>
<dbReference type="InterPro" id="IPR037528">
    <property type="entry name" value="ArgB"/>
</dbReference>
<evidence type="ECO:0000313" key="12">
    <source>
        <dbReference type="EMBL" id="TWX66069.1"/>
    </source>
</evidence>
<keyword evidence="4 9" id="KW-0808">Transferase</keyword>
<keyword evidence="13" id="KW-1185">Reference proteome</keyword>
<protein>
    <recommendedName>
        <fullName evidence="9">Acetylglutamate kinase</fullName>
        <ecNumber evidence="9">2.7.2.8</ecNumber>
    </recommendedName>
    <alternativeName>
        <fullName evidence="9">N-acetyl-L-glutamate 5-phosphotransferase</fullName>
    </alternativeName>
    <alternativeName>
        <fullName evidence="9">NAG kinase</fullName>
        <shortName evidence="9">NAGK</shortName>
    </alternativeName>
</protein>
<keyword evidence="3 9" id="KW-0028">Amino-acid biosynthesis</keyword>
<gene>
    <name evidence="9 12" type="primary">argB</name>
    <name evidence="11" type="ORF">ESZ26_14345</name>
    <name evidence="12" type="ORF">ESZ27_11265</name>
</gene>